<evidence type="ECO:0000313" key="1">
    <source>
        <dbReference type="EMBL" id="GLG90842.1"/>
    </source>
</evidence>
<accession>A0A9W6CGD1</accession>
<name>A0A9W6CGD1_9FIRM</name>
<dbReference type="RefSeq" id="WP_281845514.1">
    <property type="nucleotide sequence ID" value="NZ_BSCH01000014.1"/>
</dbReference>
<comment type="caution">
    <text evidence="1">The sequence shown here is derived from an EMBL/GenBank/DDBJ whole genome shotgun (WGS) entry which is preliminary data.</text>
</comment>
<reference evidence="1" key="2">
    <citation type="submission" date="2022-11" db="EMBL/GenBank/DDBJ databases">
        <title>Draft genome sequence of Sellimonas catena strain 18CBH55.</title>
        <authorList>
            <person name="Atsushi H."/>
            <person name="Moriya O."/>
            <person name="Mitsuo S."/>
        </authorList>
    </citation>
    <scope>NUCLEOTIDE SEQUENCE</scope>
    <source>
        <strain evidence="1">18CBH55</strain>
    </source>
</reference>
<protein>
    <submittedName>
        <fullName evidence="1">Uncharacterized protein</fullName>
    </submittedName>
</protein>
<organism evidence="1 2">
    <name type="scientific">Sellimonas catena</name>
    <dbReference type="NCBI Taxonomy" id="2994035"/>
    <lineage>
        <taxon>Bacteria</taxon>
        <taxon>Bacillati</taxon>
        <taxon>Bacillota</taxon>
        <taxon>Clostridia</taxon>
        <taxon>Lachnospirales</taxon>
        <taxon>Lachnospiraceae</taxon>
        <taxon>Sellimonas</taxon>
    </lineage>
</organism>
<proteinExistence type="predicted"/>
<sequence>MRGKYKIVVKNNRLHYEFEIKRNITVIRGDSATGKTTLINMLRQSENLGASSGIEVVCSVPCRILEGPNWKLILENSSGTIFFTDEENTFINTEEFATAVKNSDNYYVLITRENLYNLPYSVEEIYGIHCSGKYHDTKKMYNQMYQIYSDYQELSTVAERRTGTNMRDSRWSRYWSGDGSSV</sequence>
<reference evidence="1" key="3">
    <citation type="journal article" date="2023" name="Int. J. Syst. Evol. Microbiol.">
        <title>Sellimonas catena sp. nov., isolated from human faeces.</title>
        <authorList>
            <person name="Hisatomi A."/>
            <person name="Ohkuma M."/>
            <person name="Sakamoto M."/>
        </authorList>
    </citation>
    <scope>NUCLEOTIDE SEQUENCE</scope>
    <source>
        <strain evidence="1">18CBH55</strain>
    </source>
</reference>
<dbReference type="AlphaFoldDB" id="A0A9W6CGD1"/>
<dbReference type="Proteomes" id="UP001145094">
    <property type="component" value="Unassembled WGS sequence"/>
</dbReference>
<reference evidence="1" key="1">
    <citation type="submission" date="2022-11" db="EMBL/GenBank/DDBJ databases">
        <title>Draft genome sequence of Sellimonas catena strain 18CBH55.</title>
        <authorList>
            <person name="Hisatomi A."/>
            <person name="Ohkuma M."/>
            <person name="Sakamoto M."/>
        </authorList>
    </citation>
    <scope>NUCLEOTIDE SEQUENCE</scope>
    <source>
        <strain evidence="1">18CBH55</strain>
    </source>
</reference>
<dbReference type="EMBL" id="BSCH01000014">
    <property type="protein sequence ID" value="GLG90842.1"/>
    <property type="molecule type" value="Genomic_DNA"/>
</dbReference>
<dbReference type="InterPro" id="IPR027417">
    <property type="entry name" value="P-loop_NTPase"/>
</dbReference>
<evidence type="ECO:0000313" key="2">
    <source>
        <dbReference type="Proteomes" id="UP001145094"/>
    </source>
</evidence>
<gene>
    <name evidence="1" type="ORF">Selli2_22690</name>
</gene>
<dbReference type="SUPFAM" id="SSF52540">
    <property type="entry name" value="P-loop containing nucleoside triphosphate hydrolases"/>
    <property type="match status" value="1"/>
</dbReference>